<dbReference type="GO" id="GO:0016763">
    <property type="term" value="F:pentosyltransferase activity"/>
    <property type="evidence" value="ECO:0007669"/>
    <property type="project" value="TreeGrafter"/>
</dbReference>
<dbReference type="AlphaFoldDB" id="A0AAP3XR27"/>
<keyword evidence="5 8" id="KW-0812">Transmembrane</keyword>
<proteinExistence type="predicted"/>
<comment type="subcellular location">
    <subcellularLocation>
        <location evidence="1">Cell membrane</location>
        <topology evidence="1">Multi-pass membrane protein</topology>
    </subcellularLocation>
</comment>
<evidence type="ECO:0000256" key="3">
    <source>
        <dbReference type="ARBA" id="ARBA00022676"/>
    </source>
</evidence>
<reference evidence="9 10" key="1">
    <citation type="submission" date="2023-03" db="EMBL/GenBank/DDBJ databases">
        <title>YIM 152171 draft genome.</title>
        <authorList>
            <person name="Yang Z."/>
        </authorList>
    </citation>
    <scope>NUCLEOTIDE SEQUENCE [LARGE SCALE GENOMIC DNA]</scope>
    <source>
        <strain evidence="9 10">YIM 152171</strain>
    </source>
</reference>
<feature type="transmembrane region" description="Helical" evidence="8">
    <location>
        <begin position="189"/>
        <end position="208"/>
    </location>
</feature>
<evidence type="ECO:0000256" key="8">
    <source>
        <dbReference type="SAM" id="Phobius"/>
    </source>
</evidence>
<evidence type="ECO:0000256" key="4">
    <source>
        <dbReference type="ARBA" id="ARBA00022679"/>
    </source>
</evidence>
<name>A0AAP3XR27_9PROT</name>
<feature type="transmembrane region" description="Helical" evidence="8">
    <location>
        <begin position="294"/>
        <end position="313"/>
    </location>
</feature>
<feature type="transmembrane region" description="Helical" evidence="8">
    <location>
        <begin position="361"/>
        <end position="381"/>
    </location>
</feature>
<dbReference type="PANTHER" id="PTHR33908">
    <property type="entry name" value="MANNOSYLTRANSFERASE YKCB-RELATED"/>
    <property type="match status" value="1"/>
</dbReference>
<dbReference type="GO" id="GO:0010041">
    <property type="term" value="P:response to iron(III) ion"/>
    <property type="evidence" value="ECO:0007669"/>
    <property type="project" value="TreeGrafter"/>
</dbReference>
<dbReference type="Proteomes" id="UP001301140">
    <property type="component" value="Unassembled WGS sequence"/>
</dbReference>
<feature type="transmembrane region" description="Helical" evidence="8">
    <location>
        <begin position="220"/>
        <end position="241"/>
    </location>
</feature>
<sequence>MRPAAAPLAREAPPGWAMPLLFVGALALFAINLDLPAHFDELYHLLAAQGWLATGEPVIAEGEYRRGLWFTVLVAGLFDLFGQSELWIARLPSVLAAALSTLLLFRWLHATAGRTAAWIAALLFATAPFTLELARFARFYAIQELLFLAGAVAVEGAVMGRLRPAWRLLAGGAGLLCLALAVLVQPASLIGLVGLALWFALAWLLPWLAGLPPARRRSLLLLGLVAGLVGLALLFATPLGGQLLGLYRWTPPWAEAMRNQVWFYHLWLALYYPSLWPVVPVLALLAWRAAPRPALLAICVFGTSVLLQSFGGLKDTRYLAYAWPFLFALFGLALAGCWPALRAFVVRRLARLPLPGPRRRVVQGGLVVFLLFAFLANAAVVRSVAMLADLRVPPQPPWPGWERLGAALGPELETAELVLVTNELAALRHLGRYDLLISHSRLMEVSDEGEPFARDYRTGRPVIAEAATLDRLMGCFASGLVVSEEAFWRDPATLDEEVANLLVRRAEALPLPAGLRFRAWRWTTAEPGPMPACREVRGRLGRS</sequence>
<evidence type="ECO:0000256" key="5">
    <source>
        <dbReference type="ARBA" id="ARBA00022692"/>
    </source>
</evidence>
<keyword evidence="7 8" id="KW-0472">Membrane</keyword>
<dbReference type="EMBL" id="JARGEQ010000079">
    <property type="protein sequence ID" value="MDF1586242.1"/>
    <property type="molecule type" value="Genomic_DNA"/>
</dbReference>
<comment type="caution">
    <text evidence="9">The sequence shown here is derived from an EMBL/GenBank/DDBJ whole genome shotgun (WGS) entry which is preliminary data.</text>
</comment>
<dbReference type="InterPro" id="IPR050297">
    <property type="entry name" value="LipidA_mod_glycosyltrf_83"/>
</dbReference>
<accession>A0AAP3XR27</accession>
<feature type="transmembrane region" description="Helical" evidence="8">
    <location>
        <begin position="165"/>
        <end position="183"/>
    </location>
</feature>
<feature type="transmembrane region" description="Helical" evidence="8">
    <location>
        <begin position="140"/>
        <end position="158"/>
    </location>
</feature>
<keyword evidence="4" id="KW-0808">Transferase</keyword>
<evidence type="ECO:0000256" key="6">
    <source>
        <dbReference type="ARBA" id="ARBA00022989"/>
    </source>
</evidence>
<dbReference type="RefSeq" id="WP_327788659.1">
    <property type="nucleotide sequence ID" value="NZ_JARGEQ010000079.1"/>
</dbReference>
<keyword evidence="3" id="KW-0328">Glycosyltransferase</keyword>
<keyword evidence="10" id="KW-1185">Reference proteome</keyword>
<feature type="transmembrane region" description="Helical" evidence="8">
    <location>
        <begin position="115"/>
        <end position="134"/>
    </location>
</feature>
<keyword evidence="2" id="KW-1003">Cell membrane</keyword>
<evidence type="ECO:0000313" key="9">
    <source>
        <dbReference type="EMBL" id="MDF1586242.1"/>
    </source>
</evidence>
<protein>
    <submittedName>
        <fullName evidence="9">Uncharacterized protein</fullName>
    </submittedName>
</protein>
<dbReference type="GO" id="GO:0009103">
    <property type="term" value="P:lipopolysaccharide biosynthetic process"/>
    <property type="evidence" value="ECO:0007669"/>
    <property type="project" value="UniProtKB-ARBA"/>
</dbReference>
<evidence type="ECO:0000256" key="7">
    <source>
        <dbReference type="ARBA" id="ARBA00023136"/>
    </source>
</evidence>
<dbReference type="PANTHER" id="PTHR33908:SF3">
    <property type="entry name" value="UNDECAPRENYL PHOSPHATE-ALPHA-4-AMINO-4-DEOXY-L-ARABINOSE ARABINOSYL TRANSFERASE"/>
    <property type="match status" value="1"/>
</dbReference>
<evidence type="ECO:0000313" key="10">
    <source>
        <dbReference type="Proteomes" id="UP001301140"/>
    </source>
</evidence>
<feature type="transmembrane region" description="Helical" evidence="8">
    <location>
        <begin position="12"/>
        <end position="33"/>
    </location>
</feature>
<feature type="transmembrane region" description="Helical" evidence="8">
    <location>
        <begin position="87"/>
        <end position="108"/>
    </location>
</feature>
<feature type="transmembrane region" description="Helical" evidence="8">
    <location>
        <begin position="261"/>
        <end position="287"/>
    </location>
</feature>
<keyword evidence="6 8" id="KW-1133">Transmembrane helix</keyword>
<gene>
    <name evidence="9" type="ORF">PZ740_07570</name>
</gene>
<evidence type="ECO:0000256" key="2">
    <source>
        <dbReference type="ARBA" id="ARBA00022475"/>
    </source>
</evidence>
<organism evidence="9 10">
    <name type="scientific">Marinimicrococcus flavescens</name>
    <dbReference type="NCBI Taxonomy" id="3031815"/>
    <lineage>
        <taxon>Bacteria</taxon>
        <taxon>Pseudomonadati</taxon>
        <taxon>Pseudomonadota</taxon>
        <taxon>Alphaproteobacteria</taxon>
        <taxon>Geminicoccales</taxon>
        <taxon>Geminicoccaceae</taxon>
        <taxon>Marinimicrococcus</taxon>
    </lineage>
</organism>
<evidence type="ECO:0000256" key="1">
    <source>
        <dbReference type="ARBA" id="ARBA00004651"/>
    </source>
</evidence>
<feature type="transmembrane region" description="Helical" evidence="8">
    <location>
        <begin position="319"/>
        <end position="341"/>
    </location>
</feature>
<dbReference type="GO" id="GO:0005886">
    <property type="term" value="C:plasma membrane"/>
    <property type="evidence" value="ECO:0007669"/>
    <property type="project" value="UniProtKB-SubCell"/>
</dbReference>